<organism evidence="4 5">
    <name type="scientific">Nesidiocoris tenuis</name>
    <dbReference type="NCBI Taxonomy" id="355587"/>
    <lineage>
        <taxon>Eukaryota</taxon>
        <taxon>Metazoa</taxon>
        <taxon>Ecdysozoa</taxon>
        <taxon>Arthropoda</taxon>
        <taxon>Hexapoda</taxon>
        <taxon>Insecta</taxon>
        <taxon>Pterygota</taxon>
        <taxon>Neoptera</taxon>
        <taxon>Paraneoptera</taxon>
        <taxon>Hemiptera</taxon>
        <taxon>Heteroptera</taxon>
        <taxon>Panheteroptera</taxon>
        <taxon>Cimicomorpha</taxon>
        <taxon>Miridae</taxon>
        <taxon>Dicyphina</taxon>
        <taxon>Nesidiocoris</taxon>
    </lineage>
</organism>
<dbReference type="PANTHER" id="PTHR11161">
    <property type="entry name" value="O-ACYLTRANSFERASE"/>
    <property type="match status" value="1"/>
</dbReference>
<sequence length="594" mass="66376">MSGNLINLGNWDQCKSSGGKFRGRHCLLYIVLDKERPQDISYVPHNVPIIYSLCVPEICAASELTELLSKEISVLGTNSSTLVVKCSLDDPSWGVWEIAGGSALTVLSLIIVSSTALDVFWTDGYKGYNGLFTSFSVRRNWAMLPKTKKTPFSCLDGLKTFLQFSVIAYHTWRDILRNAVPVVNKFSLNELLRSYRSFVAQMPIMVDSFFVISGCLVMFSLLSKKAEKTSIWRTLINRVLRVYPAYFVILLAETSLTGFICDGPLCTTIVRKKQDNCRQYWWYNVFLIHNIHPGIQFSCLPPSWYIAVDIQLFVLFVPLIAYGIGKNVKATMWFIGGLAGCSVIAVFIQVLLMNLGTDTLAVENIENENLYMVTLYTQVHSRLSSWAIGLLLGAFMRRQESKKITVKKELAIALWILVGLTVSGFLLLSVPMQKEDYVYNNVIAAFYNALWSPVWCLGNCWIIFACCSGYSDCINPILSSKPLRILGKLSYCAFMVHQLVVNLLFSELRAPIYITSLQQATLIFGAIVISYLFATVLYLTVEGPFVNVQSFTQGIGRSKAKESAAVTARGQESSQSSMGLSNSTVLDNFYSSND</sequence>
<feature type="region of interest" description="Disordered" evidence="1">
    <location>
        <begin position="566"/>
        <end position="594"/>
    </location>
</feature>
<dbReference type="InterPro" id="IPR002656">
    <property type="entry name" value="Acyl_transf_3_dom"/>
</dbReference>
<feature type="transmembrane region" description="Helical" evidence="2">
    <location>
        <begin position="379"/>
        <end position="398"/>
    </location>
</feature>
<dbReference type="Pfam" id="PF01757">
    <property type="entry name" value="Acyl_transf_3"/>
    <property type="match status" value="1"/>
</dbReference>
<keyword evidence="2" id="KW-0812">Transmembrane</keyword>
<dbReference type="GO" id="GO:0016740">
    <property type="term" value="F:transferase activity"/>
    <property type="evidence" value="ECO:0007669"/>
    <property type="project" value="UniProtKB-KW"/>
</dbReference>
<feature type="transmembrane region" description="Helical" evidence="2">
    <location>
        <begin position="332"/>
        <end position="352"/>
    </location>
</feature>
<dbReference type="Proteomes" id="UP001307889">
    <property type="component" value="Chromosome 10"/>
</dbReference>
<protein>
    <submittedName>
        <fullName evidence="4">Transferase activity, transferring acyl groups other than amino-acyl groups</fullName>
    </submittedName>
</protein>
<evidence type="ECO:0000259" key="3">
    <source>
        <dbReference type="Pfam" id="PF01757"/>
    </source>
</evidence>
<evidence type="ECO:0000256" key="2">
    <source>
        <dbReference type="SAM" id="Phobius"/>
    </source>
</evidence>
<feature type="compositionally biased region" description="Polar residues" evidence="1">
    <location>
        <begin position="570"/>
        <end position="594"/>
    </location>
</feature>
<name>A0ABN7B4I6_9HEMI</name>
<accession>A0ABN7B4I6</accession>
<dbReference type="PANTHER" id="PTHR11161:SF0">
    <property type="entry name" value="O-ACYLTRANSFERASE LIKE PROTEIN"/>
    <property type="match status" value="1"/>
</dbReference>
<evidence type="ECO:0000256" key="1">
    <source>
        <dbReference type="SAM" id="MobiDB-lite"/>
    </source>
</evidence>
<keyword evidence="2" id="KW-0472">Membrane</keyword>
<keyword evidence="5" id="KW-1185">Reference proteome</keyword>
<reference evidence="4 5" key="1">
    <citation type="submission" date="2023-09" db="EMBL/GenBank/DDBJ databases">
        <title>Nesidiocoris tenuis whole genome shotgun sequence.</title>
        <authorList>
            <person name="Shibata T."/>
            <person name="Shimoda M."/>
            <person name="Kobayashi T."/>
            <person name="Uehara T."/>
        </authorList>
    </citation>
    <scope>NUCLEOTIDE SEQUENCE [LARGE SCALE GENOMIC DNA]</scope>
    <source>
        <strain evidence="4 5">Japan</strain>
    </source>
</reference>
<dbReference type="InterPro" id="IPR052728">
    <property type="entry name" value="O2_lipid_transport_reg"/>
</dbReference>
<keyword evidence="2" id="KW-1133">Transmembrane helix</keyword>
<keyword evidence="4" id="KW-0808">Transferase</keyword>
<feature type="transmembrane region" description="Helical" evidence="2">
    <location>
        <begin position="517"/>
        <end position="541"/>
    </location>
</feature>
<proteinExistence type="predicted"/>
<feature type="transmembrane region" description="Helical" evidence="2">
    <location>
        <begin position="242"/>
        <end position="261"/>
    </location>
</feature>
<feature type="transmembrane region" description="Helical" evidence="2">
    <location>
        <begin position="410"/>
        <end position="430"/>
    </location>
</feature>
<evidence type="ECO:0000313" key="4">
    <source>
        <dbReference type="EMBL" id="BES99326.1"/>
    </source>
</evidence>
<gene>
    <name evidence="4" type="ORF">NTJ_12143</name>
</gene>
<evidence type="ECO:0000313" key="5">
    <source>
        <dbReference type="Proteomes" id="UP001307889"/>
    </source>
</evidence>
<feature type="transmembrane region" description="Helical" evidence="2">
    <location>
        <begin position="202"/>
        <end position="222"/>
    </location>
</feature>
<feature type="domain" description="Acyltransferase 3" evidence="3">
    <location>
        <begin position="154"/>
        <end position="534"/>
    </location>
</feature>
<dbReference type="EMBL" id="AP028918">
    <property type="protein sequence ID" value="BES99326.1"/>
    <property type="molecule type" value="Genomic_DNA"/>
</dbReference>
<feature type="transmembrane region" description="Helical" evidence="2">
    <location>
        <begin position="304"/>
        <end position="325"/>
    </location>
</feature>
<feature type="transmembrane region" description="Helical" evidence="2">
    <location>
        <begin position="450"/>
        <end position="473"/>
    </location>
</feature>